<dbReference type="AlphaFoldDB" id="A0A437R0C6"/>
<protein>
    <submittedName>
        <fullName evidence="1">Galactosyldiacylglycerol synthase</fullName>
    </submittedName>
</protein>
<name>A0A437R0C6_9GAMM</name>
<comment type="caution">
    <text evidence="1">The sequence shown here is derived from an EMBL/GenBank/DDBJ whole genome shotgun (WGS) entry which is preliminary data.</text>
</comment>
<accession>A0A437R0C6</accession>
<reference evidence="1 2" key="1">
    <citation type="submission" date="2019-01" db="EMBL/GenBank/DDBJ databases">
        <authorList>
            <person name="Chen W.-M."/>
        </authorList>
    </citation>
    <scope>NUCLEOTIDE SEQUENCE [LARGE SCALE GENOMIC DNA]</scope>
    <source>
        <strain evidence="1 2">KYPC3</strain>
    </source>
</reference>
<sequence length="78" mass="8586">MISLTLKDTGTYLGTVEERDLQVLIDQLEEEHKADTDYFICLDTIDMLAENGGSSHLISLLQQAVGESDGVEIAWTKG</sequence>
<proteinExistence type="predicted"/>
<dbReference type="Proteomes" id="UP000283077">
    <property type="component" value="Unassembled WGS sequence"/>
</dbReference>
<evidence type="ECO:0000313" key="1">
    <source>
        <dbReference type="EMBL" id="RVU40173.1"/>
    </source>
</evidence>
<evidence type="ECO:0000313" key="2">
    <source>
        <dbReference type="Proteomes" id="UP000283077"/>
    </source>
</evidence>
<dbReference type="EMBL" id="SACS01000006">
    <property type="protein sequence ID" value="RVU40173.1"/>
    <property type="molecule type" value="Genomic_DNA"/>
</dbReference>
<dbReference type="RefSeq" id="WP_127698507.1">
    <property type="nucleotide sequence ID" value="NZ_SACS01000006.1"/>
</dbReference>
<gene>
    <name evidence="1" type="ORF">EOE67_07960</name>
</gene>
<dbReference type="OrthoDB" id="26322at2"/>
<organism evidence="1 2">
    <name type="scientific">Rheinheimera riviphila</name>
    <dbReference type="NCBI Taxonomy" id="1834037"/>
    <lineage>
        <taxon>Bacteria</taxon>
        <taxon>Pseudomonadati</taxon>
        <taxon>Pseudomonadota</taxon>
        <taxon>Gammaproteobacteria</taxon>
        <taxon>Chromatiales</taxon>
        <taxon>Chromatiaceae</taxon>
        <taxon>Rheinheimera</taxon>
    </lineage>
</organism>
<keyword evidence="2" id="KW-1185">Reference proteome</keyword>